<comment type="caution">
    <text evidence="2">The sequence shown here is derived from an EMBL/GenBank/DDBJ whole genome shotgun (WGS) entry which is preliminary data.</text>
</comment>
<feature type="compositionally biased region" description="Polar residues" evidence="1">
    <location>
        <begin position="73"/>
        <end position="82"/>
    </location>
</feature>
<name>A0A8T1V7Y7_9STRA</name>
<feature type="compositionally biased region" description="Basic and acidic residues" evidence="1">
    <location>
        <begin position="105"/>
        <end position="122"/>
    </location>
</feature>
<feature type="region of interest" description="Disordered" evidence="1">
    <location>
        <begin position="73"/>
        <end position="136"/>
    </location>
</feature>
<gene>
    <name evidence="2" type="ORF">PHYPSEUDO_012233</name>
</gene>
<feature type="compositionally biased region" description="Low complexity" evidence="1">
    <location>
        <begin position="83"/>
        <end position="101"/>
    </location>
</feature>
<keyword evidence="3" id="KW-1185">Reference proteome</keyword>
<dbReference type="AlphaFoldDB" id="A0A8T1V7Y7"/>
<dbReference type="Proteomes" id="UP000694044">
    <property type="component" value="Unassembled WGS sequence"/>
</dbReference>
<dbReference type="EMBL" id="JAGDFM010000582">
    <property type="protein sequence ID" value="KAG7377065.1"/>
    <property type="molecule type" value="Genomic_DNA"/>
</dbReference>
<dbReference type="PANTHER" id="PTHR37069:SF2">
    <property type="entry name" value="PIGGYBAC TRANSPOSABLE ELEMENT-DERIVED PROTEIN DOMAIN-CONTAINING PROTEIN"/>
    <property type="match status" value="1"/>
</dbReference>
<evidence type="ECO:0000313" key="3">
    <source>
        <dbReference type="Proteomes" id="UP000694044"/>
    </source>
</evidence>
<dbReference type="OrthoDB" id="126488at2759"/>
<evidence type="ECO:0000313" key="2">
    <source>
        <dbReference type="EMBL" id="KAG7377065.1"/>
    </source>
</evidence>
<organism evidence="2 3">
    <name type="scientific">Phytophthora pseudosyringae</name>
    <dbReference type="NCBI Taxonomy" id="221518"/>
    <lineage>
        <taxon>Eukaryota</taxon>
        <taxon>Sar</taxon>
        <taxon>Stramenopiles</taxon>
        <taxon>Oomycota</taxon>
        <taxon>Peronosporomycetes</taxon>
        <taxon>Peronosporales</taxon>
        <taxon>Peronosporaceae</taxon>
        <taxon>Phytophthora</taxon>
    </lineage>
</organism>
<proteinExistence type="predicted"/>
<accession>A0A8T1V7Y7</accession>
<dbReference type="PANTHER" id="PTHR37069">
    <property type="entry name" value="DDE_TNP_1_7 DOMAIN-CONTAINING PROTEIN"/>
    <property type="match status" value="1"/>
</dbReference>
<reference evidence="2" key="1">
    <citation type="submission" date="2021-02" db="EMBL/GenBank/DDBJ databases">
        <authorList>
            <person name="Palmer J.M."/>
        </authorList>
    </citation>
    <scope>NUCLEOTIDE SEQUENCE</scope>
    <source>
        <strain evidence="2">SCRP734</strain>
    </source>
</reference>
<evidence type="ECO:0000256" key="1">
    <source>
        <dbReference type="SAM" id="MobiDB-lite"/>
    </source>
</evidence>
<sequence length="254" mass="27503">MFAAEKSFAQIWRELVKKGWKYKKATLLSYDQRYLPPVGNQNGVEGVDFFVGEASLLQYCRRQGWLAFSHPTNASAPTSAEQTTTNPAASATPAMASTTPALDDAGTRHLGDTVCGHDDTNTRYRGAGFKKKAKPNRKEIPADVALLQPISELKIDAAMKGSVPETVPSNSAKLTLEQAQHDTDEMMTFPPPFPMVSSSSPSSRAQSDDDLNEHAGTMPALAAKVAEASSNIEEASKAIEKTGRELYPVLMRLT</sequence>
<protein>
    <submittedName>
        <fullName evidence="2">Uncharacterized protein</fullName>
    </submittedName>
</protein>